<proteinExistence type="predicted"/>
<organism evidence="1 2">
    <name type="scientific">Phyllobacterium sophorae</name>
    <dbReference type="NCBI Taxonomy" id="1520277"/>
    <lineage>
        <taxon>Bacteria</taxon>
        <taxon>Pseudomonadati</taxon>
        <taxon>Pseudomonadota</taxon>
        <taxon>Alphaproteobacteria</taxon>
        <taxon>Hyphomicrobiales</taxon>
        <taxon>Phyllobacteriaceae</taxon>
        <taxon>Phyllobacterium</taxon>
    </lineage>
</organism>
<evidence type="ECO:0000313" key="2">
    <source>
        <dbReference type="Proteomes" id="UP000241764"/>
    </source>
</evidence>
<gene>
    <name evidence="1" type="ORF">CU103_07895</name>
</gene>
<evidence type="ECO:0000313" key="1">
    <source>
        <dbReference type="EMBL" id="PSH64964.1"/>
    </source>
</evidence>
<dbReference type="Proteomes" id="UP000241764">
    <property type="component" value="Unassembled WGS sequence"/>
</dbReference>
<comment type="caution">
    <text evidence="1">The sequence shown here is derived from an EMBL/GenBank/DDBJ whole genome shotgun (WGS) entry which is preliminary data.</text>
</comment>
<accession>A0A2P7BEQ6</accession>
<dbReference type="EMBL" id="PGGM01000003">
    <property type="protein sequence ID" value="PSH64964.1"/>
    <property type="molecule type" value="Genomic_DNA"/>
</dbReference>
<reference evidence="2" key="1">
    <citation type="submission" date="2017-11" db="EMBL/GenBank/DDBJ databases">
        <authorList>
            <person name="Kuznetsova I."/>
            <person name="Sazanova A."/>
            <person name="Chirak E."/>
            <person name="Safronova V."/>
            <person name="Willems A."/>
        </authorList>
    </citation>
    <scope>NUCLEOTIDE SEQUENCE [LARGE SCALE GENOMIC DNA]</scope>
    <source>
        <strain evidence="2">CCBAU 03422</strain>
    </source>
</reference>
<dbReference type="AlphaFoldDB" id="A0A2P7BEQ6"/>
<protein>
    <submittedName>
        <fullName evidence="1">Uncharacterized protein</fullName>
    </submittedName>
</protein>
<keyword evidence="2" id="KW-1185">Reference proteome</keyword>
<name>A0A2P7BEQ6_9HYPH</name>
<sequence>MAMLRPDKPRKHSDRFDACKMAIADEPIELVGRACDVGWHRDEVLAAIAELTDNLALARREDVALSIELHVAQLMKKRNF</sequence>